<feature type="domain" description="ATP-grasp" evidence="5">
    <location>
        <begin position="113"/>
        <end position="304"/>
    </location>
</feature>
<keyword evidence="2 4" id="KW-0547">Nucleotide-binding</keyword>
<dbReference type="InterPro" id="IPR003806">
    <property type="entry name" value="ATP-grasp_PylC-type"/>
</dbReference>
<sequence length="402" mass="44984">MKHILIFHPYREQYTDIYQCLAPQHDYTIIADQAKAASFQLNQPVNVTLVFVKNYPLARERQARELMTNAHFDAIIALDEFDIELAGKLRTAFNLPGQNLAEARIFRDKATMVQRVSAAGFKVPNSQVVSSSAALAAFFKRNPDMIVKPLDGAGSVNTFHLKEKADLTRFQADHDWIQQTFLVQQYLYADIYHIDGLIAHGQVLYCEPARYIYNPLLIKAGVSAAAVSLDHTDASYLELSQYATNLVKKLAPTGTFLFHLEVFFDGQEIIFLEIGSRIGGARIRQNLEFKLACNPLKLLIYSVCAEPLPAIRRDYPVTGWLLTAKQAGTIQALPEFTEAVKSEFSIFDEVAYVRVGSQIGNAAHSADAVIGLSVYGASFRSVKAQLLRAEQWAQANTRYQDQ</sequence>
<keyword evidence="1" id="KW-0436">Ligase</keyword>
<keyword evidence="3 4" id="KW-0067">ATP-binding</keyword>
<accession>A0ABW1UM42</accession>
<evidence type="ECO:0000256" key="4">
    <source>
        <dbReference type="PROSITE-ProRule" id="PRU00409"/>
    </source>
</evidence>
<comment type="caution">
    <text evidence="6">The sequence shown here is derived from an EMBL/GenBank/DDBJ whole genome shotgun (WGS) entry which is preliminary data.</text>
</comment>
<protein>
    <submittedName>
        <fullName evidence="6">Acetyl-CoA carboxylase biotin carboxylase subunit family protein</fullName>
    </submittedName>
</protein>
<dbReference type="Gene3D" id="3.30.470.20">
    <property type="entry name" value="ATP-grasp fold, B domain"/>
    <property type="match status" value="1"/>
</dbReference>
<name>A0ABW1UM42_9LACO</name>
<dbReference type="EMBL" id="JBHSSM010000005">
    <property type="protein sequence ID" value="MFC6314130.1"/>
    <property type="molecule type" value="Genomic_DNA"/>
</dbReference>
<evidence type="ECO:0000256" key="1">
    <source>
        <dbReference type="ARBA" id="ARBA00022598"/>
    </source>
</evidence>
<evidence type="ECO:0000259" key="5">
    <source>
        <dbReference type="PROSITE" id="PS50975"/>
    </source>
</evidence>
<evidence type="ECO:0000313" key="6">
    <source>
        <dbReference type="EMBL" id="MFC6314130.1"/>
    </source>
</evidence>
<dbReference type="Proteomes" id="UP001596310">
    <property type="component" value="Unassembled WGS sequence"/>
</dbReference>
<gene>
    <name evidence="6" type="ORF">ACFQHW_00915</name>
</gene>
<organism evidence="6 7">
    <name type="scientific">Lapidilactobacillus achengensis</name>
    <dbReference type="NCBI Taxonomy" id="2486000"/>
    <lineage>
        <taxon>Bacteria</taxon>
        <taxon>Bacillati</taxon>
        <taxon>Bacillota</taxon>
        <taxon>Bacilli</taxon>
        <taxon>Lactobacillales</taxon>
        <taxon>Lactobacillaceae</taxon>
        <taxon>Lapidilactobacillus</taxon>
    </lineage>
</organism>
<proteinExistence type="predicted"/>
<evidence type="ECO:0000256" key="2">
    <source>
        <dbReference type="ARBA" id="ARBA00022741"/>
    </source>
</evidence>
<dbReference type="PANTHER" id="PTHR43585:SF2">
    <property type="entry name" value="ATP-GRASP ENZYME FSQD"/>
    <property type="match status" value="1"/>
</dbReference>
<dbReference type="Pfam" id="PF02655">
    <property type="entry name" value="ATP-grasp_3"/>
    <property type="match status" value="1"/>
</dbReference>
<keyword evidence="7" id="KW-1185">Reference proteome</keyword>
<dbReference type="PROSITE" id="PS50975">
    <property type="entry name" value="ATP_GRASP"/>
    <property type="match status" value="1"/>
</dbReference>
<dbReference type="RefSeq" id="WP_125596416.1">
    <property type="nucleotide sequence ID" value="NZ_JBHSSM010000005.1"/>
</dbReference>
<dbReference type="SUPFAM" id="SSF56059">
    <property type="entry name" value="Glutathione synthetase ATP-binding domain-like"/>
    <property type="match status" value="1"/>
</dbReference>
<dbReference type="Gene3D" id="3.40.50.20">
    <property type="match status" value="1"/>
</dbReference>
<evidence type="ECO:0000313" key="7">
    <source>
        <dbReference type="Proteomes" id="UP001596310"/>
    </source>
</evidence>
<reference evidence="7" key="1">
    <citation type="journal article" date="2019" name="Int. J. Syst. Evol. Microbiol.">
        <title>The Global Catalogue of Microorganisms (GCM) 10K type strain sequencing project: providing services to taxonomists for standard genome sequencing and annotation.</title>
        <authorList>
            <consortium name="The Broad Institute Genomics Platform"/>
            <consortium name="The Broad Institute Genome Sequencing Center for Infectious Disease"/>
            <person name="Wu L."/>
            <person name="Ma J."/>
        </authorList>
    </citation>
    <scope>NUCLEOTIDE SEQUENCE [LARGE SCALE GENOMIC DNA]</scope>
    <source>
        <strain evidence="7">CCM 8897</strain>
    </source>
</reference>
<dbReference type="InterPro" id="IPR011761">
    <property type="entry name" value="ATP-grasp"/>
</dbReference>
<dbReference type="PANTHER" id="PTHR43585">
    <property type="entry name" value="FUMIPYRROLE BIOSYNTHESIS PROTEIN C"/>
    <property type="match status" value="1"/>
</dbReference>
<evidence type="ECO:0000256" key="3">
    <source>
        <dbReference type="ARBA" id="ARBA00022840"/>
    </source>
</evidence>
<dbReference type="InterPro" id="IPR052032">
    <property type="entry name" value="ATP-dep_AA_Ligase"/>
</dbReference>